<accession>A0A1R3HBT5</accession>
<reference evidence="7 8" key="1">
    <citation type="submission" date="2013-09" db="EMBL/GenBank/DDBJ databases">
        <title>Corchorus capsularis genome sequencing.</title>
        <authorList>
            <person name="Alam M."/>
            <person name="Haque M.S."/>
            <person name="Islam M.S."/>
            <person name="Emdad E.M."/>
            <person name="Islam M.M."/>
            <person name="Ahmed B."/>
            <person name="Halim A."/>
            <person name="Hossen Q.M.M."/>
            <person name="Hossain M.Z."/>
            <person name="Ahmed R."/>
            <person name="Khan M.M."/>
            <person name="Islam R."/>
            <person name="Rashid M.M."/>
            <person name="Khan S.A."/>
            <person name="Rahman M.S."/>
            <person name="Alam M."/>
        </authorList>
    </citation>
    <scope>NUCLEOTIDE SEQUENCE [LARGE SCALE GENOMIC DNA]</scope>
    <source>
        <strain evidence="8">cv. CVL-1</strain>
        <tissue evidence="7">Whole seedling</tissue>
    </source>
</reference>
<organism evidence="7 8">
    <name type="scientific">Corchorus capsularis</name>
    <name type="common">Jute</name>
    <dbReference type="NCBI Taxonomy" id="210143"/>
    <lineage>
        <taxon>Eukaryota</taxon>
        <taxon>Viridiplantae</taxon>
        <taxon>Streptophyta</taxon>
        <taxon>Embryophyta</taxon>
        <taxon>Tracheophyta</taxon>
        <taxon>Spermatophyta</taxon>
        <taxon>Magnoliopsida</taxon>
        <taxon>eudicotyledons</taxon>
        <taxon>Gunneridae</taxon>
        <taxon>Pentapetalae</taxon>
        <taxon>rosids</taxon>
        <taxon>malvids</taxon>
        <taxon>Malvales</taxon>
        <taxon>Malvaceae</taxon>
        <taxon>Grewioideae</taxon>
        <taxon>Apeibeae</taxon>
        <taxon>Corchorus</taxon>
    </lineage>
</organism>
<comment type="caution">
    <text evidence="7">The sequence shown here is derived from an EMBL/GenBank/DDBJ whole genome shotgun (WGS) entry which is preliminary data.</text>
</comment>
<feature type="coiled-coil region" evidence="5">
    <location>
        <begin position="219"/>
        <end position="246"/>
    </location>
</feature>
<dbReference type="AlphaFoldDB" id="A0A1R3HBT5"/>
<evidence type="ECO:0000256" key="3">
    <source>
        <dbReference type="ARBA" id="ARBA00022701"/>
    </source>
</evidence>
<keyword evidence="3" id="KW-0493">Microtubule</keyword>
<gene>
    <name evidence="7" type="ORF">CCACVL1_20309</name>
</gene>
<dbReference type="InterPro" id="IPR017451">
    <property type="entry name" value="F-box-assoc_interact_dom"/>
</dbReference>
<evidence type="ECO:0000256" key="4">
    <source>
        <dbReference type="ARBA" id="ARBA00023212"/>
    </source>
</evidence>
<evidence type="ECO:0000313" key="8">
    <source>
        <dbReference type="Proteomes" id="UP000188268"/>
    </source>
</evidence>
<evidence type="ECO:0000259" key="6">
    <source>
        <dbReference type="PROSITE" id="PS50181"/>
    </source>
</evidence>
<sequence length="754" mass="87211">MSDEDRYSDHFARIEEQCEPVLGQLQEILDIIGDDEKRTTVLSELEQEHLKVYTRKVDEAKECRTKLQGDIAIAKEEISNICASIGENQVHHDLEPGGNLKEELETIKTLLDDMRKRKVDRISEFAGVLDQIQKISNEIMGLKEQNGNKGLVDETNLSLSSLEESQRELSKLQDEKINGLKQVQGHLNTINSLCTVLGMDFKEKVCGIHPTLDDPNGAKDVSDNTIERLADQIESLEELKIKRMQKIQDLATALLELWHLMDTPVDEQEMFQNVEEEVSRLEQLKTSRMKEIVLNKKISKVRGSKEILEVEKWLAACKEESWLEEYNRDDIRYNAGRRAHLSLKRAARVVVNICTKLVTYAKEILEKVEKWLAACEEESWLEEYNRDDNRYNAGRGAHLSLKRVEKARVAVDKIPAMVEALTLKITAWEERGSEFLYDGVRLLSVLKAYNNQRLEKELERQRQIEIPGDVLMDILAKLPVKSLKRFSCVCKSWSSSFQTSYFVTQHYQNNLQNNNLNFLVHFYDNKSSSENSSPLSTEKVKDFSVEEKISDFRVIGFCNGIFCLRDFSRQGRDGLWNPSTREFKLIPPSTVESHSPRVVRSNWVGFGFDSVGDDYKVLRYVTSKHPLMVQFELYSLRGDSWREVASVPRLDARSLDLYHPEWGRCPFSILRCWCYVNGFHYWMVESLSDILSFDISNEKFSRLPWPMTFGVFERLQLLDFNGSLGLLVSTFLTELSFDLWVWNGSWSSFSGKRR</sequence>
<dbReference type="GO" id="GO:0009574">
    <property type="term" value="C:preprophase band"/>
    <property type="evidence" value="ECO:0007669"/>
    <property type="project" value="EnsemblPlants"/>
</dbReference>
<dbReference type="Gene3D" id="1.20.58.1520">
    <property type="match status" value="2"/>
</dbReference>
<evidence type="ECO:0000256" key="2">
    <source>
        <dbReference type="ARBA" id="ARBA00006187"/>
    </source>
</evidence>
<dbReference type="InterPro" id="IPR001810">
    <property type="entry name" value="F-box_dom"/>
</dbReference>
<protein>
    <recommendedName>
        <fullName evidence="6">F-box domain-containing protein</fullName>
    </recommendedName>
</protein>
<dbReference type="GO" id="GO:0001578">
    <property type="term" value="P:microtubule bundle formation"/>
    <property type="evidence" value="ECO:0007669"/>
    <property type="project" value="EnsemblPlants"/>
</dbReference>
<dbReference type="Gramene" id="OMO67795">
    <property type="protein sequence ID" value="OMO67795"/>
    <property type="gene ID" value="CCACVL1_20309"/>
</dbReference>
<keyword evidence="8" id="KW-1185">Reference proteome</keyword>
<comment type="subcellular location">
    <subcellularLocation>
        <location evidence="1">Cytoplasm</location>
        <location evidence="1">Cytoskeleton</location>
    </subcellularLocation>
</comment>
<evidence type="ECO:0000256" key="1">
    <source>
        <dbReference type="ARBA" id="ARBA00004245"/>
    </source>
</evidence>
<dbReference type="InterPro" id="IPR007145">
    <property type="entry name" value="MAP65_Ase1_PRC1"/>
</dbReference>
<feature type="domain" description="F-box" evidence="6">
    <location>
        <begin position="460"/>
        <end position="510"/>
    </location>
</feature>
<keyword evidence="4" id="KW-0963">Cytoplasm</keyword>
<dbReference type="NCBIfam" id="TIGR01640">
    <property type="entry name" value="F_box_assoc_1"/>
    <property type="match status" value="1"/>
</dbReference>
<dbReference type="PROSITE" id="PS50181">
    <property type="entry name" value="FBOX"/>
    <property type="match status" value="1"/>
</dbReference>
<dbReference type="GO" id="GO:0005828">
    <property type="term" value="C:kinetochore microtubule"/>
    <property type="evidence" value="ECO:0007669"/>
    <property type="project" value="EnsemblPlants"/>
</dbReference>
<dbReference type="PANTHER" id="PTHR19321:SF50">
    <property type="entry name" value="65-KDA MICROTUBULE-ASSOCIATED PROTEIN 4-LIKE"/>
    <property type="match status" value="1"/>
</dbReference>
<dbReference type="InterPro" id="IPR036047">
    <property type="entry name" value="F-box-like_dom_sf"/>
</dbReference>
<dbReference type="Pfam" id="PF00646">
    <property type="entry name" value="F-box"/>
    <property type="match status" value="1"/>
</dbReference>
<dbReference type="OrthoDB" id="938224at2759"/>
<dbReference type="Gene3D" id="1.20.1280.50">
    <property type="match status" value="1"/>
</dbReference>
<dbReference type="CDD" id="cd22157">
    <property type="entry name" value="F-box_AtFBW1-like"/>
    <property type="match status" value="1"/>
</dbReference>
<keyword evidence="4" id="KW-0206">Cytoskeleton</keyword>
<name>A0A1R3HBT5_COCAP</name>
<keyword evidence="5" id="KW-0175">Coiled coil</keyword>
<dbReference type="GO" id="GO:0008017">
    <property type="term" value="F:microtubule binding"/>
    <property type="evidence" value="ECO:0007669"/>
    <property type="project" value="InterPro"/>
</dbReference>
<dbReference type="STRING" id="210143.A0A1R3HBT5"/>
<dbReference type="PANTHER" id="PTHR19321">
    <property type="entry name" value="PROTEIN REGULATOR OF CYTOKINESIS 1 PRC1-RELATED"/>
    <property type="match status" value="1"/>
</dbReference>
<dbReference type="SMART" id="SM00256">
    <property type="entry name" value="FBOX"/>
    <property type="match status" value="1"/>
</dbReference>
<dbReference type="SUPFAM" id="SSF81383">
    <property type="entry name" value="F-box domain"/>
    <property type="match status" value="1"/>
</dbReference>
<dbReference type="Pfam" id="PF03999">
    <property type="entry name" value="MAP65_ASE1"/>
    <property type="match status" value="2"/>
</dbReference>
<evidence type="ECO:0000313" key="7">
    <source>
        <dbReference type="EMBL" id="OMO67795.1"/>
    </source>
</evidence>
<dbReference type="InterPro" id="IPR013187">
    <property type="entry name" value="F-box-assoc_dom_typ3"/>
</dbReference>
<dbReference type="Pfam" id="PF08268">
    <property type="entry name" value="FBA_3"/>
    <property type="match status" value="1"/>
</dbReference>
<dbReference type="Proteomes" id="UP000188268">
    <property type="component" value="Unassembled WGS sequence"/>
</dbReference>
<comment type="similarity">
    <text evidence="2">Belongs to the MAP65/ASE1 family.</text>
</comment>
<dbReference type="EMBL" id="AWWV01012367">
    <property type="protein sequence ID" value="OMO67795.1"/>
    <property type="molecule type" value="Genomic_DNA"/>
</dbReference>
<dbReference type="GO" id="GO:0009524">
    <property type="term" value="C:phragmoplast"/>
    <property type="evidence" value="ECO:0007669"/>
    <property type="project" value="EnsemblPlants"/>
</dbReference>
<proteinExistence type="inferred from homology"/>
<evidence type="ECO:0000256" key="5">
    <source>
        <dbReference type="SAM" id="Coils"/>
    </source>
</evidence>